<evidence type="ECO:0000313" key="1">
    <source>
        <dbReference type="EMBL" id="MDU0372070.1"/>
    </source>
</evidence>
<organism evidence="1 2">
    <name type="scientific">Hymenobacter endophyticus</name>
    <dbReference type="NCBI Taxonomy" id="3076335"/>
    <lineage>
        <taxon>Bacteria</taxon>
        <taxon>Pseudomonadati</taxon>
        <taxon>Bacteroidota</taxon>
        <taxon>Cytophagia</taxon>
        <taxon>Cytophagales</taxon>
        <taxon>Hymenobacteraceae</taxon>
        <taxon>Hymenobacter</taxon>
    </lineage>
</organism>
<dbReference type="Proteomes" id="UP001250698">
    <property type="component" value="Unassembled WGS sequence"/>
</dbReference>
<comment type="caution">
    <text evidence="1">The sequence shown here is derived from an EMBL/GenBank/DDBJ whole genome shotgun (WGS) entry which is preliminary data.</text>
</comment>
<dbReference type="EMBL" id="JAWDJT010000012">
    <property type="protein sequence ID" value="MDU0372070.1"/>
    <property type="molecule type" value="Genomic_DNA"/>
</dbReference>
<protein>
    <submittedName>
        <fullName evidence="1">Uncharacterized protein</fullName>
    </submittedName>
</protein>
<dbReference type="RefSeq" id="WP_315999523.1">
    <property type="nucleotide sequence ID" value="NZ_JAWDJT010000012.1"/>
</dbReference>
<proteinExistence type="predicted"/>
<accession>A0ABU3TL25</accession>
<keyword evidence="2" id="KW-1185">Reference proteome</keyword>
<reference evidence="1 2" key="1">
    <citation type="submission" date="2023-10" db="EMBL/GenBank/DDBJ databases">
        <title>Hymenobacter endophyticus sp. nov., an isolate from the leaf tissues of wheat.</title>
        <authorList>
            <person name="Dai Y."/>
        </authorList>
    </citation>
    <scope>NUCLEOTIDE SEQUENCE [LARGE SCALE GENOMIC DNA]</scope>
    <source>
        <strain evidence="1 2">ZK17L-C2</strain>
    </source>
</reference>
<sequence length="217" mass="24820">MVLINLTDQPLNFWFNRKNGEALPLNFELVLPFVLEEEAQDWGWHRLELPAGHFTMGAGASDEPALEPSMFAGVRGQWPEMNDPYVYALPHGRFVQVRTQEPRHERDPYSFLRAFELIPSHPPMPLLELPAEVQLPTRPAQADESLPAEALGVEPYCTFVKATFTTYTHREEVTLELPLDFYSMPQIQQEVLLDEEYDAWLLGGRTTYTIHEPQAAA</sequence>
<name>A0ABU3TL25_9BACT</name>
<gene>
    <name evidence="1" type="ORF">ROI90_16815</name>
</gene>
<evidence type="ECO:0000313" key="2">
    <source>
        <dbReference type="Proteomes" id="UP001250698"/>
    </source>
</evidence>